<name>A0A330GPF1_9HYPH</name>
<dbReference type="OrthoDB" id="8101243at2"/>
<evidence type="ECO:0008006" key="4">
    <source>
        <dbReference type="Google" id="ProtNLM"/>
    </source>
</evidence>
<evidence type="ECO:0000313" key="2">
    <source>
        <dbReference type="EMBL" id="RAZ72737.1"/>
    </source>
</evidence>
<sequence>MTMKSLPDTGLFKPVPSRTEAKTDTTSRVSRQIQDLEAKERAAKTERLRAARLAQEAEAPVVLPRKTAPKRPKKR</sequence>
<comment type="caution">
    <text evidence="2">The sequence shown here is derived from an EMBL/GenBank/DDBJ whole genome shotgun (WGS) entry which is preliminary data.</text>
</comment>
<dbReference type="Proteomes" id="UP000251956">
    <property type="component" value="Unassembled WGS sequence"/>
</dbReference>
<dbReference type="EMBL" id="QMBQ01000010">
    <property type="protein sequence ID" value="RAZ72737.1"/>
    <property type="molecule type" value="Genomic_DNA"/>
</dbReference>
<dbReference type="AlphaFoldDB" id="A0A330GPF1"/>
<accession>A0A330GPF1</accession>
<feature type="region of interest" description="Disordered" evidence="1">
    <location>
        <begin position="1"/>
        <end position="32"/>
    </location>
</feature>
<evidence type="ECO:0000256" key="1">
    <source>
        <dbReference type="SAM" id="MobiDB-lite"/>
    </source>
</evidence>
<proteinExistence type="predicted"/>
<evidence type="ECO:0000313" key="3">
    <source>
        <dbReference type="Proteomes" id="UP000251956"/>
    </source>
</evidence>
<reference evidence="2 3" key="1">
    <citation type="submission" date="2018-07" db="EMBL/GenBank/DDBJ databases">
        <title>Diversity of Mesorhizobium strains in Brazil.</title>
        <authorList>
            <person name="Helene L.C.F."/>
            <person name="Dall'Agnol R."/>
            <person name="Delamuta J.R.M."/>
            <person name="Hungria M."/>
        </authorList>
    </citation>
    <scope>NUCLEOTIDE SEQUENCE [LARGE SCALE GENOMIC DNA]</scope>
    <source>
        <strain evidence="2 3">CNPSo 3140</strain>
    </source>
</reference>
<protein>
    <recommendedName>
        <fullName evidence="4">Transcriptional regulator</fullName>
    </recommendedName>
</protein>
<feature type="region of interest" description="Disordered" evidence="1">
    <location>
        <begin position="56"/>
        <end position="75"/>
    </location>
</feature>
<organism evidence="2 3">
    <name type="scientific">Mesorhizobium atlanticum</name>
    <dbReference type="NCBI Taxonomy" id="2233532"/>
    <lineage>
        <taxon>Bacteria</taxon>
        <taxon>Pseudomonadati</taxon>
        <taxon>Pseudomonadota</taxon>
        <taxon>Alphaproteobacteria</taxon>
        <taxon>Hyphomicrobiales</taxon>
        <taxon>Phyllobacteriaceae</taxon>
        <taxon>Mesorhizobium</taxon>
    </lineage>
</organism>
<gene>
    <name evidence="2" type="ORF">DPM35_27840</name>
</gene>
<keyword evidence="3" id="KW-1185">Reference proteome</keyword>